<dbReference type="EMBL" id="GBXM01031275">
    <property type="protein sequence ID" value="JAH77302.1"/>
    <property type="molecule type" value="Transcribed_RNA"/>
</dbReference>
<accession>A0A0E9VGW3</accession>
<name>A0A0E9VGW3_ANGAN</name>
<dbReference type="AlphaFoldDB" id="A0A0E9VGW3"/>
<sequence length="18" mass="1922">MHPTVYFSTMPVLALAGS</sequence>
<organism evidence="1">
    <name type="scientific">Anguilla anguilla</name>
    <name type="common">European freshwater eel</name>
    <name type="synonym">Muraena anguilla</name>
    <dbReference type="NCBI Taxonomy" id="7936"/>
    <lineage>
        <taxon>Eukaryota</taxon>
        <taxon>Metazoa</taxon>
        <taxon>Chordata</taxon>
        <taxon>Craniata</taxon>
        <taxon>Vertebrata</taxon>
        <taxon>Euteleostomi</taxon>
        <taxon>Actinopterygii</taxon>
        <taxon>Neopterygii</taxon>
        <taxon>Teleostei</taxon>
        <taxon>Anguilliformes</taxon>
        <taxon>Anguillidae</taxon>
        <taxon>Anguilla</taxon>
    </lineage>
</organism>
<proteinExistence type="predicted"/>
<evidence type="ECO:0000313" key="1">
    <source>
        <dbReference type="EMBL" id="JAH77302.1"/>
    </source>
</evidence>
<protein>
    <submittedName>
        <fullName evidence="1">Uncharacterized protein</fullName>
    </submittedName>
</protein>
<reference evidence="1" key="2">
    <citation type="journal article" date="2015" name="Fish Shellfish Immunol.">
        <title>Early steps in the European eel (Anguilla anguilla)-Vibrio vulnificus interaction in the gills: Role of the RtxA13 toxin.</title>
        <authorList>
            <person name="Callol A."/>
            <person name="Pajuelo D."/>
            <person name="Ebbesson L."/>
            <person name="Teles M."/>
            <person name="MacKenzie S."/>
            <person name="Amaro C."/>
        </authorList>
    </citation>
    <scope>NUCLEOTIDE SEQUENCE</scope>
</reference>
<reference evidence="1" key="1">
    <citation type="submission" date="2014-11" db="EMBL/GenBank/DDBJ databases">
        <authorList>
            <person name="Amaro Gonzalez C."/>
        </authorList>
    </citation>
    <scope>NUCLEOTIDE SEQUENCE</scope>
</reference>